<dbReference type="InterPro" id="IPR018076">
    <property type="entry name" value="T2SS_GspF_dom"/>
</dbReference>
<organism evidence="8 9">
    <name type="scientific">Paenibacillus lacisoli</name>
    <dbReference type="NCBI Taxonomy" id="3064525"/>
    <lineage>
        <taxon>Bacteria</taxon>
        <taxon>Bacillati</taxon>
        <taxon>Bacillota</taxon>
        <taxon>Bacilli</taxon>
        <taxon>Bacillales</taxon>
        <taxon>Paenibacillaceae</taxon>
        <taxon>Paenibacillus</taxon>
    </lineage>
</organism>
<proteinExistence type="predicted"/>
<reference evidence="8 9" key="1">
    <citation type="submission" date="2023-07" db="EMBL/GenBank/DDBJ databases">
        <title>Paenibacillus sp. JX-17 nov. isolated from soil.</title>
        <authorList>
            <person name="Wan Y."/>
            <person name="Liu B."/>
        </authorList>
    </citation>
    <scope>NUCLEOTIDE SEQUENCE [LARGE SCALE GENOMIC DNA]</scope>
    <source>
        <strain evidence="8 9">JX-17</strain>
    </source>
</reference>
<comment type="subcellular location">
    <subcellularLocation>
        <location evidence="1">Cell membrane</location>
        <topology evidence="1">Multi-pass membrane protein</topology>
    </subcellularLocation>
</comment>
<dbReference type="EMBL" id="JAUQTB010000006">
    <property type="protein sequence ID" value="MDO7907294.1"/>
    <property type="molecule type" value="Genomic_DNA"/>
</dbReference>
<feature type="domain" description="Type II secretion system protein GspF" evidence="7">
    <location>
        <begin position="82"/>
        <end position="213"/>
    </location>
</feature>
<dbReference type="Pfam" id="PF00482">
    <property type="entry name" value="T2SSF"/>
    <property type="match status" value="1"/>
</dbReference>
<keyword evidence="4 6" id="KW-1133">Transmembrane helix</keyword>
<evidence type="ECO:0000313" key="9">
    <source>
        <dbReference type="Proteomes" id="UP001240171"/>
    </source>
</evidence>
<feature type="transmembrane region" description="Helical" evidence="6">
    <location>
        <begin position="197"/>
        <end position="215"/>
    </location>
</feature>
<feature type="transmembrane region" description="Helical" evidence="6">
    <location>
        <begin position="48"/>
        <end position="66"/>
    </location>
</feature>
<evidence type="ECO:0000256" key="3">
    <source>
        <dbReference type="ARBA" id="ARBA00022692"/>
    </source>
</evidence>
<sequence>MGQAGIGSSLTDYRVYLLSSGEKWVCRLAGGIFLFSVGYLFFHHWIPAGLLSGAGWVFPGYWRQYLLKRRRDTLGIQFKQALYSLSSSLAAGRSVENGFREAIEDLRLLSPDHDNDLIKELSVIVARMEYGQPVEEALQDFARRADLEDITNFADVFATCKRTGGDLVEVVRRTSSIIGEKLEIQQEIRVMVSQKRFEARAMFAAPILFVVFMNLTAKDYMEPLYSGIGYLISFLSLLTLGSCLLWINKIMKIDV</sequence>
<evidence type="ECO:0000259" key="7">
    <source>
        <dbReference type="Pfam" id="PF00482"/>
    </source>
</evidence>
<evidence type="ECO:0000256" key="6">
    <source>
        <dbReference type="SAM" id="Phobius"/>
    </source>
</evidence>
<keyword evidence="9" id="KW-1185">Reference proteome</keyword>
<evidence type="ECO:0000256" key="5">
    <source>
        <dbReference type="ARBA" id="ARBA00023136"/>
    </source>
</evidence>
<evidence type="ECO:0000256" key="4">
    <source>
        <dbReference type="ARBA" id="ARBA00022989"/>
    </source>
</evidence>
<dbReference type="Proteomes" id="UP001240171">
    <property type="component" value="Unassembled WGS sequence"/>
</dbReference>
<keyword evidence="2" id="KW-1003">Cell membrane</keyword>
<dbReference type="PANTHER" id="PTHR35007">
    <property type="entry name" value="INTEGRAL MEMBRANE PROTEIN-RELATED"/>
    <property type="match status" value="1"/>
</dbReference>
<dbReference type="PANTHER" id="PTHR35007:SF1">
    <property type="entry name" value="PILUS ASSEMBLY PROTEIN"/>
    <property type="match status" value="1"/>
</dbReference>
<comment type="caution">
    <text evidence="8">The sequence shown here is derived from an EMBL/GenBank/DDBJ whole genome shotgun (WGS) entry which is preliminary data.</text>
</comment>
<evidence type="ECO:0000256" key="2">
    <source>
        <dbReference type="ARBA" id="ARBA00022475"/>
    </source>
</evidence>
<evidence type="ECO:0000256" key="1">
    <source>
        <dbReference type="ARBA" id="ARBA00004651"/>
    </source>
</evidence>
<accession>A0ABT9CDE3</accession>
<evidence type="ECO:0000313" key="8">
    <source>
        <dbReference type="EMBL" id="MDO7907294.1"/>
    </source>
</evidence>
<keyword evidence="3 6" id="KW-0812">Transmembrane</keyword>
<feature type="transmembrane region" description="Helical" evidence="6">
    <location>
        <begin position="227"/>
        <end position="247"/>
    </location>
</feature>
<protein>
    <submittedName>
        <fullName evidence="8">Type II secretion system F family protein</fullName>
    </submittedName>
</protein>
<name>A0ABT9CDE3_9BACL</name>
<gene>
    <name evidence="8" type="ORF">Q5741_12845</name>
</gene>
<keyword evidence="5 6" id="KW-0472">Membrane</keyword>